<keyword evidence="3" id="KW-1185">Reference proteome</keyword>
<accession>A0ABT6M4V4</accession>
<dbReference type="Proteomes" id="UP001160334">
    <property type="component" value="Unassembled WGS sequence"/>
</dbReference>
<proteinExistence type="predicted"/>
<reference evidence="2 3" key="1">
    <citation type="submission" date="2023-04" db="EMBL/GenBank/DDBJ databases">
        <title>Forest soil microbial communities from Buena Vista Peninsula, Colon Province, Panama.</title>
        <authorList>
            <person name="Bouskill N."/>
        </authorList>
    </citation>
    <scope>NUCLEOTIDE SEQUENCE [LARGE SCALE GENOMIC DNA]</scope>
    <source>
        <strain evidence="2 3">CFH S0262</strain>
    </source>
</reference>
<dbReference type="RefSeq" id="WP_280758702.1">
    <property type="nucleotide sequence ID" value="NZ_JARXVC010000001.1"/>
</dbReference>
<evidence type="ECO:0000259" key="1">
    <source>
        <dbReference type="Pfam" id="PF01510"/>
    </source>
</evidence>
<dbReference type="Pfam" id="PF01510">
    <property type="entry name" value="Amidase_2"/>
    <property type="match status" value="1"/>
</dbReference>
<evidence type="ECO:0000313" key="2">
    <source>
        <dbReference type="EMBL" id="MDH6279334.1"/>
    </source>
</evidence>
<dbReference type="EMBL" id="JARXVC010000001">
    <property type="protein sequence ID" value="MDH6279334.1"/>
    <property type="molecule type" value="Genomic_DNA"/>
</dbReference>
<dbReference type="SUPFAM" id="SSF55846">
    <property type="entry name" value="N-acetylmuramoyl-L-alanine amidase-like"/>
    <property type="match status" value="1"/>
</dbReference>
<dbReference type="InterPro" id="IPR002502">
    <property type="entry name" value="Amidase_domain"/>
</dbReference>
<evidence type="ECO:0000313" key="3">
    <source>
        <dbReference type="Proteomes" id="UP001160334"/>
    </source>
</evidence>
<dbReference type="Gene3D" id="3.40.80.10">
    <property type="entry name" value="Peptidoglycan recognition protein-like"/>
    <property type="match status" value="1"/>
</dbReference>
<protein>
    <submittedName>
        <fullName evidence="2">N-acetyl-anhydromuramyl-L-alanine amidase AmpD</fullName>
    </submittedName>
</protein>
<organism evidence="2 3">
    <name type="scientific">Prescottella agglutinans</name>
    <dbReference type="NCBI Taxonomy" id="1644129"/>
    <lineage>
        <taxon>Bacteria</taxon>
        <taxon>Bacillati</taxon>
        <taxon>Actinomycetota</taxon>
        <taxon>Actinomycetes</taxon>
        <taxon>Mycobacteriales</taxon>
        <taxon>Nocardiaceae</taxon>
        <taxon>Prescottella</taxon>
    </lineage>
</organism>
<gene>
    <name evidence="2" type="ORF">M2280_000539</name>
</gene>
<dbReference type="InterPro" id="IPR036505">
    <property type="entry name" value="Amidase/PGRP_sf"/>
</dbReference>
<name>A0ABT6M4V4_9NOCA</name>
<sequence length="234" mass="25280">MAQFSCDHTLLTEADSGVRSATQFLAVHTSEGALTVPSLLQFCANKANGASYNTMVDRNGVTGRSNDDQFAPWAAGETGNDRGWHVCALGFARQSRNEWLSYTGQIDKLAEMLAFYCRVYGIPPVKITAADLRAGREGICGHAEISEAWHEVDHTDPGPNFPWDVVISKTASLLNPTAPPAGGTVTPEQYNELNRKLDIILTQLGPWVQLGKNEKGQNLTLVDAIAKHTAGGTK</sequence>
<comment type="caution">
    <text evidence="2">The sequence shown here is derived from an EMBL/GenBank/DDBJ whole genome shotgun (WGS) entry which is preliminary data.</text>
</comment>
<feature type="domain" description="N-acetylmuramoyl-L-alanine amidase" evidence="1">
    <location>
        <begin position="22"/>
        <end position="159"/>
    </location>
</feature>